<dbReference type="InterPro" id="IPR037171">
    <property type="entry name" value="NagB/RpiA_transferase-like"/>
</dbReference>
<sequence>MTVRTGAAARGPVLDPAQRAELADRFAEQLRGHDTPVWQSSADDLPEAVCAALDALGVRTACTADPSPPWLDLWSAGEDRAVVFEGRDDSDDAEVVVGEAVAAVASSGALAVETGAGRHRLGIAPRLCVVRAERLHPSLPEALEAVDPRRPLVWLGGPDESTAAGLSAVVLVS</sequence>
<evidence type="ECO:0008006" key="3">
    <source>
        <dbReference type="Google" id="ProtNLM"/>
    </source>
</evidence>
<dbReference type="SUPFAM" id="SSF100950">
    <property type="entry name" value="NagB/RpiA/CoA transferase-like"/>
    <property type="match status" value="1"/>
</dbReference>
<evidence type="ECO:0000313" key="1">
    <source>
        <dbReference type="EMBL" id="MFF0543554.1"/>
    </source>
</evidence>
<proteinExistence type="predicted"/>
<keyword evidence="2" id="KW-1185">Reference proteome</keyword>
<name>A0ABW6PMD3_9NOCA</name>
<dbReference type="Proteomes" id="UP001601444">
    <property type="component" value="Unassembled WGS sequence"/>
</dbReference>
<comment type="caution">
    <text evidence="1">The sequence shown here is derived from an EMBL/GenBank/DDBJ whole genome shotgun (WGS) entry which is preliminary data.</text>
</comment>
<dbReference type="InterPro" id="IPR024185">
    <property type="entry name" value="FTHF_cligase-like_sf"/>
</dbReference>
<protein>
    <recommendedName>
        <fullName evidence="3">Lactate utilization protein C</fullName>
    </recommendedName>
</protein>
<accession>A0ABW6PMD3</accession>
<evidence type="ECO:0000313" key="2">
    <source>
        <dbReference type="Proteomes" id="UP001601444"/>
    </source>
</evidence>
<gene>
    <name evidence="1" type="ORF">ACFYTF_12040</name>
</gene>
<dbReference type="Gene3D" id="3.40.50.10420">
    <property type="entry name" value="NagB/RpiA/CoA transferase-like"/>
    <property type="match status" value="1"/>
</dbReference>
<reference evidence="1 2" key="1">
    <citation type="submission" date="2024-10" db="EMBL/GenBank/DDBJ databases">
        <title>The Natural Products Discovery Center: Release of the First 8490 Sequenced Strains for Exploring Actinobacteria Biosynthetic Diversity.</title>
        <authorList>
            <person name="Kalkreuter E."/>
            <person name="Kautsar S.A."/>
            <person name="Yang D."/>
            <person name="Bader C.D."/>
            <person name="Teijaro C.N."/>
            <person name="Fluegel L."/>
            <person name="Davis C.M."/>
            <person name="Simpson J.R."/>
            <person name="Lauterbach L."/>
            <person name="Steele A.D."/>
            <person name="Gui C."/>
            <person name="Meng S."/>
            <person name="Li G."/>
            <person name="Viehrig K."/>
            <person name="Ye F."/>
            <person name="Su P."/>
            <person name="Kiefer A.F."/>
            <person name="Nichols A."/>
            <person name="Cepeda A.J."/>
            <person name="Yan W."/>
            <person name="Fan B."/>
            <person name="Jiang Y."/>
            <person name="Adhikari A."/>
            <person name="Zheng C.-J."/>
            <person name="Schuster L."/>
            <person name="Cowan T.M."/>
            <person name="Smanski M.J."/>
            <person name="Chevrette M.G."/>
            <person name="De Carvalho L.P.S."/>
            <person name="Shen B."/>
        </authorList>
    </citation>
    <scope>NUCLEOTIDE SEQUENCE [LARGE SCALE GENOMIC DNA]</scope>
    <source>
        <strain evidence="1 2">NPDC004045</strain>
    </source>
</reference>
<organism evidence="1 2">
    <name type="scientific">Nocardia thailandica</name>
    <dbReference type="NCBI Taxonomy" id="257275"/>
    <lineage>
        <taxon>Bacteria</taxon>
        <taxon>Bacillati</taxon>
        <taxon>Actinomycetota</taxon>
        <taxon>Actinomycetes</taxon>
        <taxon>Mycobacteriales</taxon>
        <taxon>Nocardiaceae</taxon>
        <taxon>Nocardia</taxon>
    </lineage>
</organism>
<dbReference type="RefSeq" id="WP_052313902.1">
    <property type="nucleotide sequence ID" value="NZ_JBIAMX010000006.1"/>
</dbReference>
<dbReference type="EMBL" id="JBIAMX010000006">
    <property type="protein sequence ID" value="MFF0543554.1"/>
    <property type="molecule type" value="Genomic_DNA"/>
</dbReference>